<feature type="transmembrane region" description="Helical" evidence="4">
    <location>
        <begin position="129"/>
        <end position="151"/>
    </location>
</feature>
<feature type="region of interest" description="Disordered" evidence="3">
    <location>
        <begin position="936"/>
        <end position="1228"/>
    </location>
</feature>
<feature type="region of interest" description="Disordered" evidence="3">
    <location>
        <begin position="2289"/>
        <end position="2312"/>
    </location>
</feature>
<feature type="compositionally biased region" description="Low complexity" evidence="3">
    <location>
        <begin position="1122"/>
        <end position="1138"/>
    </location>
</feature>
<feature type="transmembrane region" description="Helical" evidence="4">
    <location>
        <begin position="244"/>
        <end position="269"/>
    </location>
</feature>
<feature type="compositionally biased region" description="Polar residues" evidence="3">
    <location>
        <begin position="1214"/>
        <end position="1228"/>
    </location>
</feature>
<evidence type="ECO:0000256" key="2">
    <source>
        <dbReference type="ARBA" id="ARBA00023065"/>
    </source>
</evidence>
<feature type="compositionally biased region" description="Low complexity" evidence="3">
    <location>
        <begin position="1332"/>
        <end position="1362"/>
    </location>
</feature>
<keyword evidence="4" id="KW-0812">Transmembrane</keyword>
<evidence type="ECO:0008006" key="7">
    <source>
        <dbReference type="Google" id="ProtNLM"/>
    </source>
</evidence>
<feature type="transmembrane region" description="Helical" evidence="4">
    <location>
        <begin position="157"/>
        <end position="179"/>
    </location>
</feature>
<feature type="transmembrane region" description="Helical" evidence="4">
    <location>
        <begin position="413"/>
        <end position="434"/>
    </location>
</feature>
<feature type="compositionally biased region" description="Basic and acidic residues" evidence="3">
    <location>
        <begin position="1265"/>
        <end position="1275"/>
    </location>
</feature>
<feature type="compositionally biased region" description="Basic and acidic residues" evidence="3">
    <location>
        <begin position="771"/>
        <end position="791"/>
    </location>
</feature>
<feature type="compositionally biased region" description="Low complexity" evidence="3">
    <location>
        <begin position="1005"/>
        <end position="1030"/>
    </location>
</feature>
<dbReference type="GO" id="GO:0015385">
    <property type="term" value="F:sodium:proton antiporter activity"/>
    <property type="evidence" value="ECO:0007669"/>
    <property type="project" value="InterPro"/>
</dbReference>
<accession>A0AAD9MG11</accession>
<feature type="region of interest" description="Disordered" evidence="3">
    <location>
        <begin position="771"/>
        <end position="817"/>
    </location>
</feature>
<evidence type="ECO:0000313" key="6">
    <source>
        <dbReference type="Proteomes" id="UP001255856"/>
    </source>
</evidence>
<feature type="region of interest" description="Disordered" evidence="3">
    <location>
        <begin position="2028"/>
        <end position="2088"/>
    </location>
</feature>
<dbReference type="GO" id="GO:0098719">
    <property type="term" value="P:sodium ion import across plasma membrane"/>
    <property type="evidence" value="ECO:0007669"/>
    <property type="project" value="TreeGrafter"/>
</dbReference>
<feature type="region of interest" description="Disordered" evidence="3">
    <location>
        <begin position="1244"/>
        <end position="1297"/>
    </location>
</feature>
<feature type="region of interest" description="Disordered" evidence="3">
    <location>
        <begin position="703"/>
        <end position="732"/>
    </location>
</feature>
<name>A0AAD9MG11_PROWI</name>
<evidence type="ECO:0000256" key="3">
    <source>
        <dbReference type="SAM" id="MobiDB-lite"/>
    </source>
</evidence>
<feature type="transmembrane region" description="Helical" evidence="4">
    <location>
        <begin position="373"/>
        <end position="401"/>
    </location>
</feature>
<protein>
    <recommendedName>
        <fullName evidence="7">Cation/H+ exchanger domain-containing protein</fullName>
    </recommendedName>
</protein>
<dbReference type="PANTHER" id="PTHR10110:SF197">
    <property type="entry name" value="SODIUM_HYDROGEN EXCHANGER"/>
    <property type="match status" value="1"/>
</dbReference>
<keyword evidence="4" id="KW-0472">Membrane</keyword>
<feature type="compositionally biased region" description="Basic and acidic residues" evidence="3">
    <location>
        <begin position="969"/>
        <end position="979"/>
    </location>
</feature>
<dbReference type="Proteomes" id="UP001255856">
    <property type="component" value="Unassembled WGS sequence"/>
</dbReference>
<evidence type="ECO:0000256" key="4">
    <source>
        <dbReference type="SAM" id="Phobius"/>
    </source>
</evidence>
<feature type="transmembrane region" description="Helical" evidence="4">
    <location>
        <begin position="342"/>
        <end position="361"/>
    </location>
</feature>
<keyword evidence="1" id="KW-0813">Transport</keyword>
<keyword evidence="4" id="KW-1133">Transmembrane helix</keyword>
<dbReference type="InterPro" id="IPR018422">
    <property type="entry name" value="Cation/H_exchanger_CPA1"/>
</dbReference>
<evidence type="ECO:0000313" key="5">
    <source>
        <dbReference type="EMBL" id="KAK2075869.1"/>
    </source>
</evidence>
<feature type="compositionally biased region" description="Low complexity" evidence="3">
    <location>
        <begin position="1249"/>
        <end position="1260"/>
    </location>
</feature>
<gene>
    <name evidence="5" type="ORF">QBZ16_001611</name>
</gene>
<keyword evidence="6" id="KW-1185">Reference proteome</keyword>
<keyword evidence="2" id="KW-0406">Ion transport</keyword>
<feature type="compositionally biased region" description="Low complexity" evidence="3">
    <location>
        <begin position="1053"/>
        <end position="1097"/>
    </location>
</feature>
<feature type="transmembrane region" description="Helical" evidence="4">
    <location>
        <begin position="84"/>
        <end position="117"/>
    </location>
</feature>
<feature type="region of interest" description="Disordered" evidence="3">
    <location>
        <begin position="1311"/>
        <end position="1362"/>
    </location>
</feature>
<feature type="region of interest" description="Disordered" evidence="3">
    <location>
        <begin position="1949"/>
        <end position="1974"/>
    </location>
</feature>
<proteinExistence type="predicted"/>
<feature type="compositionally biased region" description="Polar residues" evidence="3">
    <location>
        <begin position="1288"/>
        <end position="1297"/>
    </location>
</feature>
<dbReference type="PANTHER" id="PTHR10110">
    <property type="entry name" value="SODIUM/HYDROGEN EXCHANGER"/>
    <property type="match status" value="1"/>
</dbReference>
<feature type="transmembrane region" description="Helical" evidence="4">
    <location>
        <begin position="304"/>
        <end position="321"/>
    </location>
</feature>
<feature type="transmembrane region" description="Helical" evidence="4">
    <location>
        <begin position="281"/>
        <end position="298"/>
    </location>
</feature>
<dbReference type="GO" id="GO:0051453">
    <property type="term" value="P:regulation of intracellular pH"/>
    <property type="evidence" value="ECO:0007669"/>
    <property type="project" value="TreeGrafter"/>
</dbReference>
<feature type="region of interest" description="Disordered" evidence="3">
    <location>
        <begin position="1877"/>
        <end position="1908"/>
    </location>
</feature>
<dbReference type="GO" id="GO:0015386">
    <property type="term" value="F:potassium:proton antiporter activity"/>
    <property type="evidence" value="ECO:0007669"/>
    <property type="project" value="TreeGrafter"/>
</dbReference>
<dbReference type="Gene3D" id="6.10.140.1330">
    <property type="match status" value="1"/>
</dbReference>
<organism evidence="5 6">
    <name type="scientific">Prototheca wickerhamii</name>
    <dbReference type="NCBI Taxonomy" id="3111"/>
    <lineage>
        <taxon>Eukaryota</taxon>
        <taxon>Viridiplantae</taxon>
        <taxon>Chlorophyta</taxon>
        <taxon>core chlorophytes</taxon>
        <taxon>Trebouxiophyceae</taxon>
        <taxon>Chlorellales</taxon>
        <taxon>Chlorellaceae</taxon>
        <taxon>Prototheca</taxon>
    </lineage>
</organism>
<feature type="transmembrane region" description="Helical" evidence="4">
    <location>
        <begin position="463"/>
        <end position="487"/>
    </location>
</feature>
<sequence length="2312" mass="247905">MSLDGDFSNYTAAQCFAFESEETQVACSAQHLNITDPPSIYGYEHYEQLWLSTACLLWNVTTGHRVTVHNDFVWCTVPLSGEDAFLFVGIALLVMSTLFGKLSAVWVLIAGGVVGIINWQLSVHAVMMAFVMVVVSALILTPLILFLLGFAGRGWSWVHGALFASMIAPTDALAAAAILKTGEYRLMWWGWSGGPERLVVLMEGEALLNDASAITLFEVFMHIIEEHINPFDPYPSVWSILPTIITQTLKLAGIGFGIGLAMSWLTFHFLHWLRWRGAKPYVEMSVMIAVAYLSFFVANKPAGGSGVISVVVFGLYGNWTSKWGMLSSSEESGAFDSVWDTITFSANGLVFFWSGIAAINYTVNSVQILNNTAWSYAAIPLIWVFMMLIRGGCLVCFNPLFKWLGEPLTWADIAFTTWCGLRGAVSLIMVAGFISNSQFHLGDRNNPEDPYTQLNMVNAEMSLWTSAFVLLTLVFNAPFIGQVMNVLRLNRIPWEKRKMRYKARGALIRFSRNAVEALRGDTDEFLQGANWEAVHAYVDMESDLKQFELPSDKTERNLEPYGLKRMLHAVKSAVFGRFTEHRQEVLGEPAELRTSSARVTGAPREFRTVVVPDKPGAERDEPTGYASDSEGGSLTSPESSMSSFAAEVDGEIPFLHRSSAGREEGGVAEGEAAYARTSPRLRDGIDDDDAALDDVEMGLGRVSKEKHVSAPSPRAAAQKPHSSPVADAAPGTISSPFAAAAVELGDEGEALYYSTLPALGAAQLRRAFEEELKKEQRADGGGKDKHEERGDAFVASPSVGSPPAPSASQQEHEAYYSSMPAQLGAALGRELRAELARQSITRVGSGEQAPRGRSPPKARPGTSGSNDEPGERPSFDSNNEEQTGAPMDYYSSMPAQLGAALGRELRAELAKQAPAAEEPESVASGVVQRSLRAALAANRSPDAEPEDASGPRWAASCAPSSLRAPSGPGHERGSPEEVAHATVHRAVEAVLQSHAEPHEGVSKDAQPAAATAEAQPATRASPARPASAAPEGDSEEEAAALRMTAMAGKKMQAELARLLAAQRQASQSPAEEAAQAGDSAPEGAVGGSSSSSRGPSPDQESEVGEPPQKSSSSSLDADEAPVSEVASSPPSSTLLRPTVPVPPPNRPGLALPPRHGRSASMGSSPPDLHPQHATSVPAAAGRSLRAELSAELARQRRSRAVQAEKTRKPPLPSAPSTGGSTDWDNYATVSGATGRNLRQELLRSRQTDSFSSGSSASRRSLLTQDDTKDRAHHDIIPFAASHHHPLSRASTSVRGKTPFSSVLARHRLSSSRTAFDTVPETEVLHPQDIAQPGSRPGSRSGSLSRQASARGAPARAASPMPAAHASNVVESVVARSWQAKVDKASLHKLPLRAQTLPLAAMLGSASGELPGSARRGASGGLRPVASAASLSTEAGAPSSIAFEELAEVAAAGGSSGALEAGPEDVLTPEARAEMRGRLVSGLKRYFHGKRLQGLLSIKGLRILDYACDHAGEHTDEPFRVWHSLQREIRGDRISRLLALIVMWVARGFRALPRWLQPVFRWPVRQATGVLRSTLGRRMLVACEVAVEFYLSLLWSPQVAWLKEVRGGERLLEEVEAEVDAAYQFIIDREIEAPDRFGAIQSYRAAMAVLRQQADFVEELFDSGMVDASERRVMAEAVDKKARHLEITGPVWKPPRHRALMRSLPFMADLSDAYFSKMFRAGAIREYRTGQTFWESTDRVAASRRLEGPGAFVVLSGVVKQVHYAPGGKRAEYYQGIGGVVGLVLMLTGSHLPGRQVAVAEGNALGKGPVLFHLPQHTARTLRSQAAAGDADAVALESSLCRLAGVYAIQGMELEVKADVSQHLLRLAAARLSRSLGHARHHRGAGRHPNDVARRSVSPPAAAAAGARLSRPSVAHALPISTSSQPVDRGLAAVMQSLAAAELEALERDQEVDLEEEEDEVASKPPHNNNGSVASHLRPAHIAGAIGAKLATLAHRNARLAEAEEDRAAAGARTASPYTVDAGASLAASAEDDDAAGYQPPAVSFEPGTAEADGPSRRRRPRHGSPEDASASGHHHYSSGHRSREAELRQRVRQVLARAGPCTSDILDAMRRAMATAVVLFLPAGRELTQTSHMVLIGGGLVHARAPRYGGRKGHHNDEDASRCESNTGDRWAEVAAPRPLPWLADRRLRCNRDVDPAQLLAQRWQGGPQGALIVAALTAEGERPVAAQHYDLYGAGAQAAMAAALSSDFLGQSATDDWADATTIEEGGALPRVPQRIAGHVSSTAKKVPLFRRLGRRKDKELDPEAGRPNSV</sequence>
<dbReference type="EMBL" id="JASFZW010000013">
    <property type="protein sequence ID" value="KAK2075869.1"/>
    <property type="molecule type" value="Genomic_DNA"/>
</dbReference>
<feature type="compositionally biased region" description="Low complexity" evidence="3">
    <location>
        <begin position="1894"/>
        <end position="1908"/>
    </location>
</feature>
<feature type="region of interest" description="Disordered" evidence="3">
    <location>
        <begin position="658"/>
        <end position="688"/>
    </location>
</feature>
<feature type="compositionally biased region" description="Polar residues" evidence="3">
    <location>
        <begin position="630"/>
        <end position="643"/>
    </location>
</feature>
<dbReference type="GO" id="GO:0005886">
    <property type="term" value="C:plasma membrane"/>
    <property type="evidence" value="ECO:0007669"/>
    <property type="project" value="TreeGrafter"/>
</dbReference>
<feature type="region of interest" description="Disordered" evidence="3">
    <location>
        <begin position="837"/>
        <end position="892"/>
    </location>
</feature>
<feature type="region of interest" description="Disordered" evidence="3">
    <location>
        <begin position="610"/>
        <end position="644"/>
    </location>
</feature>
<comment type="caution">
    <text evidence="5">The sequence shown here is derived from an EMBL/GenBank/DDBJ whole genome shotgun (WGS) entry which is preliminary data.</text>
</comment>
<evidence type="ECO:0000256" key="1">
    <source>
        <dbReference type="ARBA" id="ARBA00022448"/>
    </source>
</evidence>
<reference evidence="5" key="1">
    <citation type="submission" date="2021-01" db="EMBL/GenBank/DDBJ databases">
        <authorList>
            <person name="Eckstrom K.M.E."/>
        </authorList>
    </citation>
    <scope>NUCLEOTIDE SEQUENCE</scope>
    <source>
        <strain evidence="5">UVCC 0001</strain>
    </source>
</reference>